<comment type="caution">
    <text evidence="4">The sequence shown here is derived from an EMBL/GenBank/DDBJ whole genome shotgun (WGS) entry which is preliminary data.</text>
</comment>
<organism evidence="4 5">
    <name type="scientific">Musa balbisiana</name>
    <name type="common">Banana</name>
    <dbReference type="NCBI Taxonomy" id="52838"/>
    <lineage>
        <taxon>Eukaryota</taxon>
        <taxon>Viridiplantae</taxon>
        <taxon>Streptophyta</taxon>
        <taxon>Embryophyta</taxon>
        <taxon>Tracheophyta</taxon>
        <taxon>Spermatophyta</taxon>
        <taxon>Magnoliopsida</taxon>
        <taxon>Liliopsida</taxon>
        <taxon>Zingiberales</taxon>
        <taxon>Musaceae</taxon>
        <taxon>Musa</taxon>
    </lineage>
</organism>
<evidence type="ECO:0000313" key="4">
    <source>
        <dbReference type="EMBL" id="THU46955.1"/>
    </source>
</evidence>
<dbReference type="PANTHER" id="PTHR31580">
    <property type="entry name" value="FILAMENT-LIKE PLANT PROTEIN 4"/>
    <property type="match status" value="1"/>
</dbReference>
<dbReference type="PANTHER" id="PTHR31580:SF22">
    <property type="entry name" value="FILAMENT-LIKE PLANT PROTEIN 7"/>
    <property type="match status" value="1"/>
</dbReference>
<dbReference type="STRING" id="52838.A0A4S8IFF8"/>
<dbReference type="EMBL" id="PYDT01000010">
    <property type="protein sequence ID" value="THU46955.1"/>
    <property type="molecule type" value="Genomic_DNA"/>
</dbReference>
<feature type="coiled-coil region" evidence="3">
    <location>
        <begin position="794"/>
        <end position="828"/>
    </location>
</feature>
<reference evidence="4 5" key="1">
    <citation type="journal article" date="2019" name="Nat. Plants">
        <title>Genome sequencing of Musa balbisiana reveals subgenome evolution and function divergence in polyploid bananas.</title>
        <authorList>
            <person name="Yao X."/>
        </authorList>
    </citation>
    <scope>NUCLEOTIDE SEQUENCE [LARGE SCALE GENOMIC DNA]</scope>
    <source>
        <strain evidence="5">cv. DH-PKW</strain>
        <tissue evidence="4">Leaves</tissue>
    </source>
</reference>
<sequence length="1106" mass="124334">MGASKWRSSSPTKQGTCRVMDSKTWLWKKKSSEKNIGKEKTLELERSLEDLNEQLSSVRTESSAKDDLLAGQAKVAEEAIAGWQKAEAEALSLKQQLDDALLQKKTAEERVVNRDIALKQCMQQLHAVKEEQQFIITNASLKISREQEKTQTSEQKLVETNKRLADLVMENGNLNRILDVKEQLLKESSESKSKSEANFADVKSRVDSSEKLNDSLKYELCMLQKELEIRNEEREFNHRSSNAAHRQHLESVKKIAKLETECQRLRVMVSKRLPGPTALAKMKSEVEMLGNNSIETRKKKSTSTNEAFNIKDNIFEGSHNASNKSGASLVERLRSIEYENKILKESLTKKNSELQASHIMLARTMSKLSQVEKKFEELSKGHACIELGRSSPATNDFPLSSISEHGGNEDDISCGEPWAYTLISELEHFKGGKPTASSCKSAGISELSLMDDFIEMEKLAVVSADKYLESSLSTLGDSNSCVTTKESCTGPDLSEATGKELVPIKDLSHCSEENNENQVRYVSFESQPSWLQDILRVIIQKHHITQKSLNAILDDVRVALGVWNYSTEAKHKDSLYCSDNLLQQPKHISSYLFDGAINTGILNAKSSSQLRQSNLEKSVCKLIELVEGIIQRNIKSKNGQHVLSGDNESTFTHSKSPSANGYVARAFLWESSELNVVLQNFVTVCSRMLNGKFDLQQFTSQVTSTLDWIINHCFSLQDVSDMKETIRKQFDADESYRVNELKAVIYPAKKVGKRDAYEESNVTAERKRPLFSASNGLNNLSRIDDIESKAKDENEHLKYEIMSMELRRKDLEEKLKTFSDKNETLVAQLWKSEKNSANLQIELAALRESKGLIEDQIINQKLINEDLGTQLTVAKTELNEAHQKFSTLEVELEEKSNCCEELEATCLELQLQLESASSKETPKYIMRQEENKIQAECDIVAASEKLAACQETILNLGKQLKALASPRDAPLFDKVTLSPVVKSNHRLQLLDHLRAENHAKHEETRSPNTKEIICTEAPKPPAAASKNHSAGSLYEHKIHTNQGHRSSIRSIIQLSPEKSPGMLCGLEVSDKHKGGTDPGMLLVARKRQKGGVRFLRKLLLGRKREQ</sequence>
<proteinExistence type="inferred from homology"/>
<accession>A0A4S8IFF8</accession>
<evidence type="ECO:0000256" key="2">
    <source>
        <dbReference type="ARBA" id="ARBA00023054"/>
    </source>
</evidence>
<evidence type="ECO:0000313" key="5">
    <source>
        <dbReference type="Proteomes" id="UP000317650"/>
    </source>
</evidence>
<feature type="coiled-coil region" evidence="3">
    <location>
        <begin position="41"/>
        <end position="110"/>
    </location>
</feature>
<evidence type="ECO:0008006" key="6">
    <source>
        <dbReference type="Google" id="ProtNLM"/>
    </source>
</evidence>
<comment type="similarity">
    <text evidence="1">Belongs to the FPP family.</text>
</comment>
<feature type="coiled-coil region" evidence="3">
    <location>
        <begin position="892"/>
        <end position="945"/>
    </location>
</feature>
<keyword evidence="5" id="KW-1185">Reference proteome</keyword>
<keyword evidence="2 3" id="KW-0175">Coiled coil</keyword>
<protein>
    <recommendedName>
        <fullName evidence="6">Filament-like plant protein 7</fullName>
    </recommendedName>
</protein>
<dbReference type="AlphaFoldDB" id="A0A4S8IFF8"/>
<dbReference type="InterPro" id="IPR008587">
    <property type="entry name" value="FPP_plant"/>
</dbReference>
<name>A0A4S8IFF8_MUSBA</name>
<gene>
    <name evidence="4" type="ORF">C4D60_Mb09t10400</name>
</gene>
<evidence type="ECO:0000256" key="1">
    <source>
        <dbReference type="ARBA" id="ARBA00005921"/>
    </source>
</evidence>
<dbReference type="Proteomes" id="UP000317650">
    <property type="component" value="Chromosome 9"/>
</dbReference>
<evidence type="ECO:0000256" key="3">
    <source>
        <dbReference type="SAM" id="Coils"/>
    </source>
</evidence>
<dbReference type="Pfam" id="PF05911">
    <property type="entry name" value="FPP"/>
    <property type="match status" value="1"/>
</dbReference>